<feature type="coiled-coil region" evidence="5">
    <location>
        <begin position="68"/>
        <end position="95"/>
    </location>
</feature>
<geneLocation type="plasmid" evidence="7">
    <name>unnamed2</name>
</geneLocation>
<keyword evidence="4" id="KW-0804">Transcription</keyword>
<dbReference type="InterPro" id="IPR000847">
    <property type="entry name" value="LysR_HTH_N"/>
</dbReference>
<keyword evidence="5" id="KW-0175">Coiled coil</keyword>
<sequence>MNFDSLRIFVKVVEKQNFSRAAEELNLSQPAVSLHIRHLEEEFDTSFIIRSPKHVRVTRAGELFYQKAKQILYAVDETRLELQALKQEVSGLLSLGASYTIGEYFLPKQLVMYTKEYPKVQTQVKINNTREIIEALIDEKIDVGLIEGSISSSDVDVQVFMEDQLVLLVPNDHSLARKKVATQADLENQVWIFRESGSGTREQSDQIIQELGIQVKRYYEFSSSQAVKEAVMAGLGMSIVSGLIAKREVFLKECKALAISSKPHKRLFSLITKKGRPKSRAAQFFEDMILQSPELEQQSKR</sequence>
<dbReference type="GO" id="GO:0003700">
    <property type="term" value="F:DNA-binding transcription factor activity"/>
    <property type="evidence" value="ECO:0007669"/>
    <property type="project" value="InterPro"/>
</dbReference>
<dbReference type="Pfam" id="PF03466">
    <property type="entry name" value="LysR_substrate"/>
    <property type="match status" value="1"/>
</dbReference>
<organism evidence="7">
    <name type="scientific">Brevibacillus laterosporus</name>
    <name type="common">Bacillus laterosporus</name>
    <dbReference type="NCBI Taxonomy" id="1465"/>
    <lineage>
        <taxon>Bacteria</taxon>
        <taxon>Bacillati</taxon>
        <taxon>Bacillota</taxon>
        <taxon>Bacilli</taxon>
        <taxon>Bacillales</taxon>
        <taxon>Paenibacillaceae</taxon>
        <taxon>Brevibacillus</taxon>
    </lineage>
</organism>
<dbReference type="PRINTS" id="PR00039">
    <property type="entry name" value="HTHLYSR"/>
</dbReference>
<evidence type="ECO:0000259" key="6">
    <source>
        <dbReference type="PROSITE" id="PS50931"/>
    </source>
</evidence>
<dbReference type="InterPro" id="IPR005119">
    <property type="entry name" value="LysR_subst-bd"/>
</dbReference>
<dbReference type="CDD" id="cd08420">
    <property type="entry name" value="PBP2_CysL_like"/>
    <property type="match status" value="1"/>
</dbReference>
<evidence type="ECO:0000256" key="3">
    <source>
        <dbReference type="ARBA" id="ARBA00023125"/>
    </source>
</evidence>
<keyword evidence="7" id="KW-0614">Plasmid</keyword>
<dbReference type="Gene3D" id="3.40.190.290">
    <property type="match status" value="1"/>
</dbReference>
<evidence type="ECO:0000256" key="2">
    <source>
        <dbReference type="ARBA" id="ARBA00023015"/>
    </source>
</evidence>
<dbReference type="PANTHER" id="PTHR30126">
    <property type="entry name" value="HTH-TYPE TRANSCRIPTIONAL REGULATOR"/>
    <property type="match status" value="1"/>
</dbReference>
<dbReference type="SUPFAM" id="SSF46785">
    <property type="entry name" value="Winged helix' DNA-binding domain"/>
    <property type="match status" value="1"/>
</dbReference>
<dbReference type="InterPro" id="IPR036390">
    <property type="entry name" value="WH_DNA-bd_sf"/>
</dbReference>
<keyword evidence="3" id="KW-0238">DNA-binding</keyword>
<dbReference type="Pfam" id="PF00126">
    <property type="entry name" value="HTH_1"/>
    <property type="match status" value="1"/>
</dbReference>
<dbReference type="PANTHER" id="PTHR30126:SF39">
    <property type="entry name" value="HTH-TYPE TRANSCRIPTIONAL REGULATOR CYSL"/>
    <property type="match status" value="1"/>
</dbReference>
<protein>
    <submittedName>
        <fullName evidence="7">Transcriptional regulator</fullName>
    </submittedName>
</protein>
<evidence type="ECO:0000256" key="1">
    <source>
        <dbReference type="ARBA" id="ARBA00009437"/>
    </source>
</evidence>
<evidence type="ECO:0000256" key="4">
    <source>
        <dbReference type="ARBA" id="ARBA00023163"/>
    </source>
</evidence>
<proteinExistence type="inferred from homology"/>
<feature type="domain" description="HTH lysR-type" evidence="6">
    <location>
        <begin position="1"/>
        <end position="58"/>
    </location>
</feature>
<dbReference type="RefSeq" id="WP_031415569.1">
    <property type="nucleotide sequence ID" value="NZ_CP011076.1"/>
</dbReference>
<dbReference type="FunFam" id="1.10.10.10:FF:000001">
    <property type="entry name" value="LysR family transcriptional regulator"/>
    <property type="match status" value="1"/>
</dbReference>
<gene>
    <name evidence="7" type="ORF">EX87_22125</name>
</gene>
<dbReference type="EMBL" id="CP011076">
    <property type="protein sequence ID" value="AKF96231.1"/>
    <property type="molecule type" value="Genomic_DNA"/>
</dbReference>
<dbReference type="SUPFAM" id="SSF53850">
    <property type="entry name" value="Periplasmic binding protein-like II"/>
    <property type="match status" value="1"/>
</dbReference>
<dbReference type="Gene3D" id="1.10.10.10">
    <property type="entry name" value="Winged helix-like DNA-binding domain superfamily/Winged helix DNA-binding domain"/>
    <property type="match status" value="1"/>
</dbReference>
<reference evidence="7" key="1">
    <citation type="submission" date="2015-03" db="EMBL/GenBank/DDBJ databases">
        <title>MIGS Cultured Bacterial/Archaeal sample from Brevibacillus laterosporus.</title>
        <authorList>
            <person name="Zeng D."/>
            <person name="Zhu L."/>
            <person name="Dong G."/>
            <person name="Ye W."/>
            <person name="Ren D."/>
            <person name="Wu L."/>
            <person name="Xu J."/>
            <person name="Li G."/>
            <person name="Guo L."/>
        </authorList>
    </citation>
    <scope>NUCLEOTIDE SEQUENCE</scope>
    <source>
        <strain evidence="7">B9</strain>
        <plasmid evidence="7">unnamed2</plasmid>
    </source>
</reference>
<evidence type="ECO:0000256" key="5">
    <source>
        <dbReference type="SAM" id="Coils"/>
    </source>
</evidence>
<dbReference type="GO" id="GO:0000976">
    <property type="term" value="F:transcription cis-regulatory region binding"/>
    <property type="evidence" value="ECO:0007669"/>
    <property type="project" value="TreeGrafter"/>
</dbReference>
<accession>A0A0F6Y0W4</accession>
<evidence type="ECO:0000313" key="7">
    <source>
        <dbReference type="EMBL" id="AKF96231.1"/>
    </source>
</evidence>
<comment type="similarity">
    <text evidence="1">Belongs to the LysR transcriptional regulatory family.</text>
</comment>
<keyword evidence="2" id="KW-0805">Transcription regulation</keyword>
<dbReference type="InterPro" id="IPR036388">
    <property type="entry name" value="WH-like_DNA-bd_sf"/>
</dbReference>
<dbReference type="PROSITE" id="PS50931">
    <property type="entry name" value="HTH_LYSR"/>
    <property type="match status" value="1"/>
</dbReference>
<dbReference type="AlphaFoldDB" id="A0A0F6Y0W4"/>
<name>A0A0F6Y0W4_BRELA</name>